<keyword evidence="1" id="KW-1133">Transmembrane helix</keyword>
<dbReference type="Pfam" id="PF13398">
    <property type="entry name" value="Peptidase_M50B"/>
    <property type="match status" value="1"/>
</dbReference>
<name>A0A7W9W809_ARMRO</name>
<evidence type="ECO:0000313" key="2">
    <source>
        <dbReference type="EMBL" id="MBB6052248.1"/>
    </source>
</evidence>
<dbReference type="EMBL" id="JACHGW010000004">
    <property type="protein sequence ID" value="MBB6052248.1"/>
    <property type="molecule type" value="Genomic_DNA"/>
</dbReference>
<evidence type="ECO:0000313" key="3">
    <source>
        <dbReference type="Proteomes" id="UP000520814"/>
    </source>
</evidence>
<comment type="caution">
    <text evidence="2">The sequence shown here is derived from an EMBL/GenBank/DDBJ whole genome shotgun (WGS) entry which is preliminary data.</text>
</comment>
<proteinExistence type="predicted"/>
<feature type="transmembrane region" description="Helical" evidence="1">
    <location>
        <begin position="106"/>
        <end position="125"/>
    </location>
</feature>
<dbReference type="InterPro" id="IPR049500">
    <property type="entry name" value="Peptidase_M50B-like"/>
</dbReference>
<gene>
    <name evidence="2" type="ORF">HNQ39_004069</name>
</gene>
<dbReference type="PANTHER" id="PTHR33979">
    <property type="entry name" value="OS02G0221600 PROTEIN"/>
    <property type="match status" value="1"/>
</dbReference>
<protein>
    <recommendedName>
        <fullName evidence="4">M50 family peptidase</fullName>
    </recommendedName>
</protein>
<keyword evidence="3" id="KW-1185">Reference proteome</keyword>
<dbReference type="PANTHER" id="PTHR33979:SF2">
    <property type="entry name" value="PEPTIDASE M50B-LIKE-DOMAIN-CONTAINING PROTEIN"/>
    <property type="match status" value="1"/>
</dbReference>
<dbReference type="Proteomes" id="UP000520814">
    <property type="component" value="Unassembled WGS sequence"/>
</dbReference>
<keyword evidence="1" id="KW-0472">Membrane</keyword>
<organism evidence="2 3">
    <name type="scientific">Armatimonas rosea</name>
    <dbReference type="NCBI Taxonomy" id="685828"/>
    <lineage>
        <taxon>Bacteria</taxon>
        <taxon>Bacillati</taxon>
        <taxon>Armatimonadota</taxon>
        <taxon>Armatimonadia</taxon>
        <taxon>Armatimonadales</taxon>
        <taxon>Armatimonadaceae</taxon>
        <taxon>Armatimonas</taxon>
    </lineage>
</organism>
<dbReference type="RefSeq" id="WP_184200938.1">
    <property type="nucleotide sequence ID" value="NZ_JACHGW010000004.1"/>
</dbReference>
<accession>A0A7W9W809</accession>
<keyword evidence="1" id="KW-0812">Transmembrane</keyword>
<dbReference type="AlphaFoldDB" id="A0A7W9W809"/>
<feature type="transmembrane region" description="Helical" evidence="1">
    <location>
        <begin position="131"/>
        <end position="148"/>
    </location>
</feature>
<evidence type="ECO:0000256" key="1">
    <source>
        <dbReference type="SAM" id="Phobius"/>
    </source>
</evidence>
<feature type="transmembrane region" description="Helical" evidence="1">
    <location>
        <begin position="9"/>
        <end position="30"/>
    </location>
</feature>
<feature type="transmembrane region" description="Helical" evidence="1">
    <location>
        <begin position="73"/>
        <end position="94"/>
    </location>
</feature>
<reference evidence="2 3" key="1">
    <citation type="submission" date="2020-08" db="EMBL/GenBank/DDBJ databases">
        <title>Genomic Encyclopedia of Type Strains, Phase IV (KMG-IV): sequencing the most valuable type-strain genomes for metagenomic binning, comparative biology and taxonomic classification.</title>
        <authorList>
            <person name="Goeker M."/>
        </authorList>
    </citation>
    <scope>NUCLEOTIDE SEQUENCE [LARGE SCALE GENOMIC DNA]</scope>
    <source>
        <strain evidence="2 3">DSM 23562</strain>
    </source>
</reference>
<feature type="transmembrane region" description="Helical" evidence="1">
    <location>
        <begin position="200"/>
        <end position="223"/>
    </location>
</feature>
<evidence type="ECO:0008006" key="4">
    <source>
        <dbReference type="Google" id="ProtNLM"/>
    </source>
</evidence>
<sequence length="233" mass="24188">MKANTTRSILLGAVLTIALSFVPYAGFLTYPARLFVTFIHEGGHALAALLTGGLPTALGVSPDGSGVTLTRGGVGAVINAAGYLGATLFGALILAGLRRGIAPKRLLTVMGACVALTLPLAVFGLASAPGAWFALVTGVPIAGALLLAAKKLARPNQELLVGFLGVQCVLNAFYDLKTLFLLSAQTNVHTDAMNMQQATWIPAIVWASLWMVSAVVILIGLVIRPMLRDLKTV</sequence>
<feature type="transmembrane region" description="Helical" evidence="1">
    <location>
        <begin position="160"/>
        <end position="180"/>
    </location>
</feature>